<gene>
    <name evidence="8" type="ORF">R3P94_11995</name>
    <name evidence="9" type="ORF">R3Q15_18305</name>
</gene>
<dbReference type="RefSeq" id="WP_024500291.1">
    <property type="nucleotide sequence ID" value="NZ_CP096596.1"/>
</dbReference>
<keyword evidence="3" id="KW-1003">Cell membrane</keyword>
<evidence type="ECO:0000313" key="10">
    <source>
        <dbReference type="Proteomes" id="UP001185779"/>
    </source>
</evidence>
<organism evidence="9 11">
    <name type="scientific">Gordonia amicalis</name>
    <dbReference type="NCBI Taxonomy" id="89053"/>
    <lineage>
        <taxon>Bacteria</taxon>
        <taxon>Bacillati</taxon>
        <taxon>Actinomycetota</taxon>
        <taxon>Actinomycetes</taxon>
        <taxon>Mycobacteriales</taxon>
        <taxon>Gordoniaceae</taxon>
        <taxon>Gordonia</taxon>
    </lineage>
</organism>
<feature type="transmembrane region" description="Helical" evidence="7">
    <location>
        <begin position="6"/>
        <end position="25"/>
    </location>
</feature>
<dbReference type="PANTHER" id="PTHR33452:SF1">
    <property type="entry name" value="INNER MEMBRANE PROTEIN YPHA-RELATED"/>
    <property type="match status" value="1"/>
</dbReference>
<evidence type="ECO:0000256" key="5">
    <source>
        <dbReference type="ARBA" id="ARBA00022989"/>
    </source>
</evidence>
<dbReference type="PANTHER" id="PTHR33452">
    <property type="entry name" value="OXIDOREDUCTASE CATD-RELATED"/>
    <property type="match status" value="1"/>
</dbReference>
<evidence type="ECO:0000313" key="8">
    <source>
        <dbReference type="EMBL" id="MDV6308037.1"/>
    </source>
</evidence>
<dbReference type="GO" id="GO:0005886">
    <property type="term" value="C:plasma membrane"/>
    <property type="evidence" value="ECO:0007669"/>
    <property type="project" value="UniProtKB-SubCell"/>
</dbReference>
<dbReference type="Proteomes" id="UP001185779">
    <property type="component" value="Unassembled WGS sequence"/>
</dbReference>
<comment type="similarity">
    <text evidence="2">Belongs to the DoxX family.</text>
</comment>
<accession>A0AAE4UAS0</accession>
<comment type="caution">
    <text evidence="9">The sequence shown here is derived from an EMBL/GenBank/DDBJ whole genome shotgun (WGS) entry which is preliminary data.</text>
</comment>
<feature type="transmembrane region" description="Helical" evidence="7">
    <location>
        <begin position="66"/>
        <end position="92"/>
    </location>
</feature>
<evidence type="ECO:0000256" key="4">
    <source>
        <dbReference type="ARBA" id="ARBA00022692"/>
    </source>
</evidence>
<keyword evidence="4 7" id="KW-0812">Transmembrane</keyword>
<dbReference type="InterPro" id="IPR032808">
    <property type="entry name" value="DoxX"/>
</dbReference>
<evidence type="ECO:0000256" key="3">
    <source>
        <dbReference type="ARBA" id="ARBA00022475"/>
    </source>
</evidence>
<keyword evidence="6 7" id="KW-0472">Membrane</keyword>
<evidence type="ECO:0000256" key="1">
    <source>
        <dbReference type="ARBA" id="ARBA00004651"/>
    </source>
</evidence>
<evidence type="ECO:0000313" key="9">
    <source>
        <dbReference type="EMBL" id="MDV6313818.1"/>
    </source>
</evidence>
<sequence length="143" mass="15436">MTGFGSVAQFLARLILGIIFIAHGWQKLVTQGMDATKVAFGPAGMDVPYPDLAAYYATWVELVGGILLILGLLLPIVATLLIAEMIGGIVFVHWDAGFWNTDGGYEWPLALIAGLLAVGFTSAGRAAADSYLLRRRRRRTEVV</sequence>
<feature type="transmembrane region" description="Helical" evidence="7">
    <location>
        <begin position="107"/>
        <end position="128"/>
    </location>
</feature>
<dbReference type="EMBL" id="JAWLKH010000023">
    <property type="protein sequence ID" value="MDV6313818.1"/>
    <property type="molecule type" value="Genomic_DNA"/>
</dbReference>
<evidence type="ECO:0000256" key="7">
    <source>
        <dbReference type="SAM" id="Phobius"/>
    </source>
</evidence>
<reference evidence="9 10" key="1">
    <citation type="submission" date="2023-10" db="EMBL/GenBank/DDBJ databases">
        <title>Development of a sustainable strategy for remediation of hydrocarbon-contaminated territories based on the waste exchange concept.</title>
        <authorList>
            <person name="Krivoruchko A."/>
        </authorList>
    </citation>
    <scope>NUCLEOTIDE SEQUENCE</scope>
    <source>
        <strain evidence="8 10">IEGM 1266</strain>
        <strain evidence="9">IEGM 1279</strain>
    </source>
</reference>
<dbReference type="EMBL" id="JAWLKI010000011">
    <property type="protein sequence ID" value="MDV6308037.1"/>
    <property type="molecule type" value="Genomic_DNA"/>
</dbReference>
<comment type="subcellular location">
    <subcellularLocation>
        <location evidence="1">Cell membrane</location>
        <topology evidence="1">Multi-pass membrane protein</topology>
    </subcellularLocation>
</comment>
<evidence type="ECO:0000256" key="2">
    <source>
        <dbReference type="ARBA" id="ARBA00006679"/>
    </source>
</evidence>
<keyword evidence="5 7" id="KW-1133">Transmembrane helix</keyword>
<dbReference type="InterPro" id="IPR051907">
    <property type="entry name" value="DoxX-like_oxidoreductase"/>
</dbReference>
<dbReference type="Proteomes" id="UP001185922">
    <property type="component" value="Unassembled WGS sequence"/>
</dbReference>
<dbReference type="AlphaFoldDB" id="A0AAE4UAS0"/>
<evidence type="ECO:0000256" key="6">
    <source>
        <dbReference type="ARBA" id="ARBA00023136"/>
    </source>
</evidence>
<name>A0AAE4UAS0_9ACTN</name>
<dbReference type="Pfam" id="PF07681">
    <property type="entry name" value="DoxX"/>
    <property type="match status" value="1"/>
</dbReference>
<evidence type="ECO:0000313" key="11">
    <source>
        <dbReference type="Proteomes" id="UP001185922"/>
    </source>
</evidence>
<keyword evidence="10" id="KW-1185">Reference proteome</keyword>
<proteinExistence type="inferred from homology"/>
<protein>
    <submittedName>
        <fullName evidence="9">DoxX family protein</fullName>
    </submittedName>
</protein>